<dbReference type="InterPro" id="IPR027417">
    <property type="entry name" value="P-loop_NTPase"/>
</dbReference>
<keyword evidence="1" id="KW-0813">Transport</keyword>
<dbReference type="Gene3D" id="3.40.50.300">
    <property type="entry name" value="P-loop containing nucleotide triphosphate hydrolases"/>
    <property type="match status" value="1"/>
</dbReference>
<evidence type="ECO:0000259" key="5">
    <source>
        <dbReference type="PROSITE" id="PS50893"/>
    </source>
</evidence>
<dbReference type="STRING" id="1434110.MSHOH_3784"/>
<feature type="compositionally biased region" description="Basic and acidic residues" evidence="4">
    <location>
        <begin position="14"/>
        <end position="27"/>
    </location>
</feature>
<dbReference type="CDD" id="cd03255">
    <property type="entry name" value="ABC_MJ0796_LolCDE_FtsE"/>
    <property type="match status" value="1"/>
</dbReference>
<reference evidence="6 7" key="1">
    <citation type="submission" date="2014-07" db="EMBL/GenBank/DDBJ databases">
        <title>Methanogenic archaea and the global carbon cycle.</title>
        <authorList>
            <person name="Henriksen J.R."/>
            <person name="Luke J."/>
            <person name="Reinhart S."/>
            <person name="Benedict M.N."/>
            <person name="Youngblut N.D."/>
            <person name="Metcalf M.E."/>
            <person name="Whitaker R.J."/>
            <person name="Metcalf W.W."/>
        </authorList>
    </citation>
    <scope>NUCLEOTIDE SEQUENCE [LARGE SCALE GENOMIC DNA]</scope>
    <source>
        <strain evidence="6 7">HB-1</strain>
    </source>
</reference>
<evidence type="ECO:0000256" key="1">
    <source>
        <dbReference type="ARBA" id="ARBA00022448"/>
    </source>
</evidence>
<dbReference type="InterPro" id="IPR017871">
    <property type="entry name" value="ABC_transporter-like_CS"/>
</dbReference>
<dbReference type="GO" id="GO:0016887">
    <property type="term" value="F:ATP hydrolysis activity"/>
    <property type="evidence" value="ECO:0007669"/>
    <property type="project" value="InterPro"/>
</dbReference>
<protein>
    <submittedName>
        <fullName evidence="6">ABC transporter, ATP-binding protein</fullName>
    </submittedName>
</protein>
<evidence type="ECO:0000256" key="4">
    <source>
        <dbReference type="SAM" id="MobiDB-lite"/>
    </source>
</evidence>
<dbReference type="SMART" id="SM00382">
    <property type="entry name" value="AAA"/>
    <property type="match status" value="1"/>
</dbReference>
<dbReference type="PATRIC" id="fig|1434110.4.peg.4833"/>
<organism evidence="6 7">
    <name type="scientific">Methanosarcina horonobensis HB-1 = JCM 15518</name>
    <dbReference type="NCBI Taxonomy" id="1434110"/>
    <lineage>
        <taxon>Archaea</taxon>
        <taxon>Methanobacteriati</taxon>
        <taxon>Methanobacteriota</taxon>
        <taxon>Stenosarchaea group</taxon>
        <taxon>Methanomicrobia</taxon>
        <taxon>Methanosarcinales</taxon>
        <taxon>Methanosarcinaceae</taxon>
        <taxon>Methanosarcina</taxon>
    </lineage>
</organism>
<dbReference type="PROSITE" id="PS00211">
    <property type="entry name" value="ABC_TRANSPORTER_1"/>
    <property type="match status" value="1"/>
</dbReference>
<dbReference type="FunFam" id="3.40.50.300:FF:003571">
    <property type="entry name" value="ABC transporter, ATP-binding protein"/>
    <property type="match status" value="1"/>
</dbReference>
<accession>A0A0E3SID4</accession>
<dbReference type="GO" id="GO:0005886">
    <property type="term" value="C:plasma membrane"/>
    <property type="evidence" value="ECO:0007669"/>
    <property type="project" value="TreeGrafter"/>
</dbReference>
<feature type="region of interest" description="Disordered" evidence="4">
    <location>
        <begin position="1"/>
        <end position="27"/>
    </location>
</feature>
<dbReference type="Proteomes" id="UP000033101">
    <property type="component" value="Chromosome"/>
</dbReference>
<dbReference type="PANTHER" id="PTHR24220">
    <property type="entry name" value="IMPORT ATP-BINDING PROTEIN"/>
    <property type="match status" value="1"/>
</dbReference>
<sequence length="267" mass="29471">MPEEKMENLASVEKSGKKEISGDERTVRGKVENIGHNDESKGGQRVIMQVENLSKTYSQGKIPVHALRCACITVRKGELLAIMGPSGSGKSTLLALIGTLEKATDGKIILDGTDLTSVPEKLLPRVRREKIGFIFQHYNLIPTLSALENVELAMRFSRVPKKERKERAKILLEDLGLGDRLNHKPTELSGGEQQRVSIARALANKPALILADEPTGEVDSKTRDSIVRVFKELSQKGQTILVVTHDPEVAKECSRVLRITDGTIKDY</sequence>
<evidence type="ECO:0000313" key="7">
    <source>
        <dbReference type="Proteomes" id="UP000033101"/>
    </source>
</evidence>
<keyword evidence="7" id="KW-1185">Reference proteome</keyword>
<dbReference type="InterPro" id="IPR015854">
    <property type="entry name" value="ABC_transpr_LolD-like"/>
</dbReference>
<gene>
    <name evidence="6" type="ORF">MSHOH_3784</name>
</gene>
<dbReference type="PROSITE" id="PS50893">
    <property type="entry name" value="ABC_TRANSPORTER_2"/>
    <property type="match status" value="1"/>
</dbReference>
<proteinExistence type="predicted"/>
<dbReference type="GO" id="GO:0022857">
    <property type="term" value="F:transmembrane transporter activity"/>
    <property type="evidence" value="ECO:0007669"/>
    <property type="project" value="TreeGrafter"/>
</dbReference>
<dbReference type="Pfam" id="PF00005">
    <property type="entry name" value="ABC_tran"/>
    <property type="match status" value="1"/>
</dbReference>
<evidence type="ECO:0000313" key="6">
    <source>
        <dbReference type="EMBL" id="AKB80267.1"/>
    </source>
</evidence>
<dbReference type="SUPFAM" id="SSF52540">
    <property type="entry name" value="P-loop containing nucleoside triphosphate hydrolases"/>
    <property type="match status" value="1"/>
</dbReference>
<feature type="domain" description="ABC transporter" evidence="5">
    <location>
        <begin position="48"/>
        <end position="267"/>
    </location>
</feature>
<dbReference type="KEGG" id="mhor:MSHOH_3784"/>
<dbReference type="InterPro" id="IPR017911">
    <property type="entry name" value="MacB-like_ATP-bd"/>
</dbReference>
<evidence type="ECO:0000256" key="2">
    <source>
        <dbReference type="ARBA" id="ARBA00022741"/>
    </source>
</evidence>
<dbReference type="AlphaFoldDB" id="A0A0E3SID4"/>
<keyword evidence="2" id="KW-0547">Nucleotide-binding</keyword>
<dbReference type="InterPro" id="IPR003593">
    <property type="entry name" value="AAA+_ATPase"/>
</dbReference>
<dbReference type="HOGENOM" id="CLU_000604_1_22_2"/>
<evidence type="ECO:0000256" key="3">
    <source>
        <dbReference type="ARBA" id="ARBA00022840"/>
    </source>
</evidence>
<keyword evidence="3 6" id="KW-0067">ATP-binding</keyword>
<dbReference type="InterPro" id="IPR003439">
    <property type="entry name" value="ABC_transporter-like_ATP-bd"/>
</dbReference>
<dbReference type="GO" id="GO:0005524">
    <property type="term" value="F:ATP binding"/>
    <property type="evidence" value="ECO:0007669"/>
    <property type="project" value="UniProtKB-KW"/>
</dbReference>
<dbReference type="PANTHER" id="PTHR24220:SF86">
    <property type="entry name" value="ABC TRANSPORTER ABCH.1"/>
    <property type="match status" value="1"/>
</dbReference>
<dbReference type="EMBL" id="CP009516">
    <property type="protein sequence ID" value="AKB80267.1"/>
    <property type="molecule type" value="Genomic_DNA"/>
</dbReference>
<name>A0A0E3SID4_9EURY</name>